<feature type="domain" description="Flavodoxin-like fold" evidence="7">
    <location>
        <begin position="1"/>
        <end position="198"/>
    </location>
</feature>
<dbReference type="Pfam" id="PF02525">
    <property type="entry name" value="Flavodoxin_2"/>
    <property type="match status" value="1"/>
</dbReference>
<dbReference type="SUPFAM" id="SSF52218">
    <property type="entry name" value="Flavoproteins"/>
    <property type="match status" value="1"/>
</dbReference>
<dbReference type="Gene3D" id="3.40.50.360">
    <property type="match status" value="1"/>
</dbReference>
<evidence type="ECO:0000256" key="5">
    <source>
        <dbReference type="ARBA" id="ARBA00048542"/>
    </source>
</evidence>
<dbReference type="Proteomes" id="UP000216947">
    <property type="component" value="Unassembled WGS sequence"/>
</dbReference>
<sequence length="209" mass="22258">MKTLVILASILGDRSNSRKLVDHLIQQVRAIEPDGSVRLRDLGQDPVPYFDGATAGALFTPADQRTEAQAAIVAKSDELVNELFDADRIVFAVPVYNFGLPAQLKSYIDYIARAGLTFRYNAQGVPEGLIRGKQVVVLGARGGKAEGTADDTLSPYLKQVLAFVGLADPAFIYAEGMAMGDAAAQEGLATARQRIDALLGAPGQQRLAA</sequence>
<keyword evidence="4 6" id="KW-0520">NAD</keyword>
<keyword evidence="3 6" id="KW-0560">Oxidoreductase</keyword>
<dbReference type="GO" id="GO:0016655">
    <property type="term" value="F:oxidoreductase activity, acting on NAD(P)H, quinone or similar compound as acceptor"/>
    <property type="evidence" value="ECO:0007669"/>
    <property type="project" value="InterPro"/>
</dbReference>
<dbReference type="InterPro" id="IPR050104">
    <property type="entry name" value="FMN-dep_NADH:Q_OxRdtase_AzoR1"/>
</dbReference>
<comment type="subunit">
    <text evidence="6">Homodimer.</text>
</comment>
<keyword evidence="9" id="KW-1185">Reference proteome</keyword>
<organism evidence="8 9">
    <name type="scientific">Bordetella genomosp. 7</name>
    <dbReference type="NCBI Taxonomy" id="1416805"/>
    <lineage>
        <taxon>Bacteria</taxon>
        <taxon>Pseudomonadati</taxon>
        <taxon>Pseudomonadota</taxon>
        <taxon>Betaproteobacteria</taxon>
        <taxon>Burkholderiales</taxon>
        <taxon>Alcaligenaceae</taxon>
        <taxon>Bordetella</taxon>
    </lineage>
</organism>
<comment type="caution">
    <text evidence="6">Lacks conserved residue(s) required for the propagation of feature annotation.</text>
</comment>
<dbReference type="GO" id="GO:0009055">
    <property type="term" value="F:electron transfer activity"/>
    <property type="evidence" value="ECO:0007669"/>
    <property type="project" value="UniProtKB-UniRule"/>
</dbReference>
<keyword evidence="2 6" id="KW-0288">FMN</keyword>
<evidence type="ECO:0000256" key="2">
    <source>
        <dbReference type="ARBA" id="ARBA00022643"/>
    </source>
</evidence>
<dbReference type="AlphaFoldDB" id="A0A261RRN0"/>
<dbReference type="RefSeq" id="WP_094795894.1">
    <property type="nucleotide sequence ID" value="NZ_NEVK01000001.1"/>
</dbReference>
<dbReference type="PANTHER" id="PTHR43741">
    <property type="entry name" value="FMN-DEPENDENT NADH-AZOREDUCTASE 1"/>
    <property type="match status" value="1"/>
</dbReference>
<evidence type="ECO:0000259" key="7">
    <source>
        <dbReference type="Pfam" id="PF02525"/>
    </source>
</evidence>
<name>A0A261RRN0_9BORD</name>
<dbReference type="InterPro" id="IPR003680">
    <property type="entry name" value="Flavodoxin_fold"/>
</dbReference>
<comment type="catalytic activity">
    <reaction evidence="6">
        <text>2 a quinone + NADH + H(+) = 2 a 1,4-benzosemiquinone + NAD(+)</text>
        <dbReference type="Rhea" id="RHEA:65952"/>
        <dbReference type="ChEBI" id="CHEBI:15378"/>
        <dbReference type="ChEBI" id="CHEBI:57540"/>
        <dbReference type="ChEBI" id="CHEBI:57945"/>
        <dbReference type="ChEBI" id="CHEBI:132124"/>
        <dbReference type="ChEBI" id="CHEBI:134225"/>
    </reaction>
</comment>
<dbReference type="EC" id="1.7.1.17" evidence="6"/>
<dbReference type="InterPro" id="IPR029039">
    <property type="entry name" value="Flavoprotein-like_sf"/>
</dbReference>
<evidence type="ECO:0000313" key="9">
    <source>
        <dbReference type="Proteomes" id="UP000216947"/>
    </source>
</evidence>
<proteinExistence type="inferred from homology"/>
<feature type="binding site" evidence="6">
    <location>
        <position position="9"/>
    </location>
    <ligand>
        <name>FMN</name>
        <dbReference type="ChEBI" id="CHEBI:58210"/>
    </ligand>
</feature>
<evidence type="ECO:0000256" key="3">
    <source>
        <dbReference type="ARBA" id="ARBA00023002"/>
    </source>
</evidence>
<evidence type="ECO:0000313" key="8">
    <source>
        <dbReference type="EMBL" id="OZI27561.1"/>
    </source>
</evidence>
<dbReference type="InterPro" id="IPR023048">
    <property type="entry name" value="NADH:quinone_OxRdtase_FMN_depd"/>
</dbReference>
<keyword evidence="1 6" id="KW-0285">Flavoprotein</keyword>
<dbReference type="GO" id="GO:0016652">
    <property type="term" value="F:oxidoreductase activity, acting on NAD(P)H as acceptor"/>
    <property type="evidence" value="ECO:0007669"/>
    <property type="project" value="UniProtKB-UniRule"/>
</dbReference>
<evidence type="ECO:0000256" key="1">
    <source>
        <dbReference type="ARBA" id="ARBA00022630"/>
    </source>
</evidence>
<dbReference type="EMBL" id="NEVK01000001">
    <property type="protein sequence ID" value="OZI27561.1"/>
    <property type="molecule type" value="Genomic_DNA"/>
</dbReference>
<evidence type="ECO:0000256" key="4">
    <source>
        <dbReference type="ARBA" id="ARBA00023027"/>
    </source>
</evidence>
<protein>
    <recommendedName>
        <fullName evidence="6">FMN dependent NADH:quinone oxidoreductase</fullName>
        <ecNumber evidence="6">1.6.5.-</ecNumber>
    </recommendedName>
    <alternativeName>
        <fullName evidence="6">Azo-dye reductase</fullName>
    </alternativeName>
    <alternativeName>
        <fullName evidence="6">FMN-dependent NADH-azo compound oxidoreductase</fullName>
    </alternativeName>
    <alternativeName>
        <fullName evidence="6">FMN-dependent NADH-azoreductase</fullName>
        <ecNumber evidence="6">1.7.1.17</ecNumber>
    </alternativeName>
</protein>
<comment type="function">
    <text evidence="6">Also exhibits azoreductase activity. Catalyzes the reductive cleavage of the azo bond in aromatic azo compounds to the corresponding amines.</text>
</comment>
<comment type="function">
    <text evidence="6">Quinone reductase that provides resistance to thiol-specific stress caused by electrophilic quinones.</text>
</comment>
<accession>A0A261RRN0</accession>
<comment type="caution">
    <text evidence="8">The sequence shown here is derived from an EMBL/GenBank/DDBJ whole genome shotgun (WGS) entry which is preliminary data.</text>
</comment>
<evidence type="ECO:0000256" key="6">
    <source>
        <dbReference type="HAMAP-Rule" id="MF_01216"/>
    </source>
</evidence>
<comment type="similarity">
    <text evidence="6">Belongs to the azoreductase type 1 family.</text>
</comment>
<dbReference type="EC" id="1.6.5.-" evidence="6"/>
<comment type="cofactor">
    <cofactor evidence="6">
        <name>FMN</name>
        <dbReference type="ChEBI" id="CHEBI:58210"/>
    </cofactor>
    <text evidence="6">Binds 1 FMN per subunit.</text>
</comment>
<gene>
    <name evidence="6" type="primary">azoR</name>
    <name evidence="8" type="ORF">CAL19_02200</name>
</gene>
<dbReference type="PANTHER" id="PTHR43741:SF2">
    <property type="entry name" value="FMN-DEPENDENT NADH:QUINONE OXIDOREDUCTASE"/>
    <property type="match status" value="1"/>
</dbReference>
<reference evidence="9" key="1">
    <citation type="submission" date="2017-05" db="EMBL/GenBank/DDBJ databases">
        <title>Complete and WGS of Bordetella genogroups.</title>
        <authorList>
            <person name="Spilker T."/>
            <person name="Lipuma J."/>
        </authorList>
    </citation>
    <scope>NUCLEOTIDE SEQUENCE [LARGE SCALE GENOMIC DNA]</scope>
    <source>
        <strain evidence="9">AU18089</strain>
    </source>
</reference>
<dbReference type="GO" id="GO:0010181">
    <property type="term" value="F:FMN binding"/>
    <property type="evidence" value="ECO:0007669"/>
    <property type="project" value="UniProtKB-UniRule"/>
</dbReference>
<comment type="catalytic activity">
    <reaction evidence="5">
        <text>N,N-dimethyl-1,4-phenylenediamine + anthranilate + 2 NAD(+) = 2-(4-dimethylaminophenyl)diazenylbenzoate + 2 NADH + 2 H(+)</text>
        <dbReference type="Rhea" id="RHEA:55872"/>
        <dbReference type="ChEBI" id="CHEBI:15378"/>
        <dbReference type="ChEBI" id="CHEBI:15783"/>
        <dbReference type="ChEBI" id="CHEBI:16567"/>
        <dbReference type="ChEBI" id="CHEBI:57540"/>
        <dbReference type="ChEBI" id="CHEBI:57945"/>
        <dbReference type="ChEBI" id="CHEBI:71579"/>
        <dbReference type="EC" id="1.7.1.17"/>
    </reaction>
    <physiologicalReaction direction="right-to-left" evidence="5">
        <dbReference type="Rhea" id="RHEA:55874"/>
    </physiologicalReaction>
</comment>
<dbReference type="HAMAP" id="MF_01216">
    <property type="entry name" value="Azoreductase_type1"/>
    <property type="match status" value="1"/>
</dbReference>
<feature type="binding site" evidence="6">
    <location>
        <begin position="15"/>
        <end position="17"/>
    </location>
    <ligand>
        <name>FMN</name>
        <dbReference type="ChEBI" id="CHEBI:58210"/>
    </ligand>
</feature>